<evidence type="ECO:0000256" key="7">
    <source>
        <dbReference type="ARBA" id="ARBA00022840"/>
    </source>
</evidence>
<dbReference type="EMBL" id="JBHXOF010000004">
    <property type="protein sequence ID" value="MFD4213375.1"/>
    <property type="molecule type" value="Genomic_DNA"/>
</dbReference>
<dbReference type="Pfam" id="PF07730">
    <property type="entry name" value="HisKA_3"/>
    <property type="match status" value="1"/>
</dbReference>
<keyword evidence="4" id="KW-0808">Transferase</keyword>
<keyword evidence="8" id="KW-0902">Two-component regulatory system</keyword>
<gene>
    <name evidence="13" type="ORF">ACFWSS_10795</name>
</gene>
<dbReference type="Proteomes" id="UP001598251">
    <property type="component" value="Unassembled WGS sequence"/>
</dbReference>
<dbReference type="PANTHER" id="PTHR24421">
    <property type="entry name" value="NITRATE/NITRITE SENSOR PROTEIN NARX-RELATED"/>
    <property type="match status" value="1"/>
</dbReference>
<evidence type="ECO:0000256" key="8">
    <source>
        <dbReference type="ARBA" id="ARBA00023012"/>
    </source>
</evidence>
<dbReference type="EC" id="2.7.13.3" evidence="2"/>
<evidence type="ECO:0000256" key="2">
    <source>
        <dbReference type="ARBA" id="ARBA00012438"/>
    </source>
</evidence>
<comment type="catalytic activity">
    <reaction evidence="1">
        <text>ATP + protein L-histidine = ADP + protein N-phospho-L-histidine.</text>
        <dbReference type="EC" id="2.7.13.3"/>
    </reaction>
</comment>
<dbReference type="RefSeq" id="WP_382824915.1">
    <property type="nucleotide sequence ID" value="NZ_JBHXLY010000005.1"/>
</dbReference>
<dbReference type="CDD" id="cd16917">
    <property type="entry name" value="HATPase_UhpB-NarQ-NarX-like"/>
    <property type="match status" value="1"/>
</dbReference>
<evidence type="ECO:0000256" key="10">
    <source>
        <dbReference type="SAM" id="Phobius"/>
    </source>
</evidence>
<evidence type="ECO:0000259" key="12">
    <source>
        <dbReference type="Pfam" id="PF07730"/>
    </source>
</evidence>
<keyword evidence="10" id="KW-0812">Transmembrane</keyword>
<comment type="caution">
    <text evidence="13">The sequence shown here is derived from an EMBL/GenBank/DDBJ whole genome shotgun (WGS) entry which is preliminary data.</text>
</comment>
<dbReference type="InterPro" id="IPR036890">
    <property type="entry name" value="HATPase_C_sf"/>
</dbReference>
<feature type="domain" description="Histidine kinase/HSP90-like ATPase" evidence="11">
    <location>
        <begin position="322"/>
        <end position="414"/>
    </location>
</feature>
<dbReference type="Pfam" id="PF02518">
    <property type="entry name" value="HATPase_c"/>
    <property type="match status" value="1"/>
</dbReference>
<feature type="coiled-coil region" evidence="9">
    <location>
        <begin position="191"/>
        <end position="218"/>
    </location>
</feature>
<evidence type="ECO:0000256" key="1">
    <source>
        <dbReference type="ARBA" id="ARBA00000085"/>
    </source>
</evidence>
<dbReference type="InterPro" id="IPR050482">
    <property type="entry name" value="Sensor_HK_TwoCompSys"/>
</dbReference>
<dbReference type="SUPFAM" id="SSF55874">
    <property type="entry name" value="ATPase domain of HSP90 chaperone/DNA topoisomerase II/histidine kinase"/>
    <property type="match status" value="1"/>
</dbReference>
<dbReference type="Gene3D" id="1.20.5.1930">
    <property type="match status" value="1"/>
</dbReference>
<feature type="transmembrane region" description="Helical" evidence="10">
    <location>
        <begin position="73"/>
        <end position="90"/>
    </location>
</feature>
<evidence type="ECO:0000256" key="9">
    <source>
        <dbReference type="SAM" id="Coils"/>
    </source>
</evidence>
<evidence type="ECO:0000256" key="6">
    <source>
        <dbReference type="ARBA" id="ARBA00022777"/>
    </source>
</evidence>
<keyword evidence="7" id="KW-0067">ATP-binding</keyword>
<keyword evidence="10" id="KW-0472">Membrane</keyword>
<dbReference type="GO" id="GO:0016301">
    <property type="term" value="F:kinase activity"/>
    <property type="evidence" value="ECO:0007669"/>
    <property type="project" value="UniProtKB-KW"/>
</dbReference>
<organism evidence="13 14">
    <name type="scientific">Streptomyces sindenensis</name>
    <dbReference type="NCBI Taxonomy" id="67363"/>
    <lineage>
        <taxon>Bacteria</taxon>
        <taxon>Bacillati</taxon>
        <taxon>Actinomycetota</taxon>
        <taxon>Actinomycetes</taxon>
        <taxon>Kitasatosporales</taxon>
        <taxon>Streptomycetaceae</taxon>
        <taxon>Streptomyces</taxon>
    </lineage>
</organism>
<evidence type="ECO:0000313" key="14">
    <source>
        <dbReference type="Proteomes" id="UP001598251"/>
    </source>
</evidence>
<proteinExistence type="predicted"/>
<feature type="domain" description="Signal transduction histidine kinase subgroup 3 dimerisation and phosphoacceptor" evidence="12">
    <location>
        <begin position="216"/>
        <end position="279"/>
    </location>
</feature>
<name>A0ABW6EFA0_9ACTN</name>
<keyword evidence="6 13" id="KW-0418">Kinase</keyword>
<keyword evidence="3" id="KW-0597">Phosphoprotein</keyword>
<keyword evidence="14" id="KW-1185">Reference proteome</keyword>
<reference evidence="13 14" key="1">
    <citation type="submission" date="2024-09" db="EMBL/GenBank/DDBJ databases">
        <title>The Natural Products Discovery Center: Release of the First 8490 Sequenced Strains for Exploring Actinobacteria Biosynthetic Diversity.</title>
        <authorList>
            <person name="Kalkreuter E."/>
            <person name="Kautsar S.A."/>
            <person name="Yang D."/>
            <person name="Bader C.D."/>
            <person name="Teijaro C.N."/>
            <person name="Fluegel L."/>
            <person name="Davis C.M."/>
            <person name="Simpson J.R."/>
            <person name="Lauterbach L."/>
            <person name="Steele A.D."/>
            <person name="Gui C."/>
            <person name="Meng S."/>
            <person name="Li G."/>
            <person name="Viehrig K."/>
            <person name="Ye F."/>
            <person name="Su P."/>
            <person name="Kiefer A.F."/>
            <person name="Nichols A."/>
            <person name="Cepeda A.J."/>
            <person name="Yan W."/>
            <person name="Fan B."/>
            <person name="Jiang Y."/>
            <person name="Adhikari A."/>
            <person name="Zheng C.-J."/>
            <person name="Schuster L."/>
            <person name="Cowan T.M."/>
            <person name="Smanski M.J."/>
            <person name="Chevrette M.G."/>
            <person name="De Carvalho L.P.S."/>
            <person name="Shen B."/>
        </authorList>
    </citation>
    <scope>NUCLEOTIDE SEQUENCE [LARGE SCALE GENOMIC DNA]</scope>
    <source>
        <strain evidence="13 14">NPDC058546</strain>
    </source>
</reference>
<feature type="transmembrane region" description="Helical" evidence="10">
    <location>
        <begin position="97"/>
        <end position="118"/>
    </location>
</feature>
<accession>A0ABW6EFA0</accession>
<protein>
    <recommendedName>
        <fullName evidence="2">histidine kinase</fullName>
        <ecNumber evidence="2">2.7.13.3</ecNumber>
    </recommendedName>
</protein>
<evidence type="ECO:0000256" key="5">
    <source>
        <dbReference type="ARBA" id="ARBA00022741"/>
    </source>
</evidence>
<dbReference type="Gene3D" id="3.30.565.10">
    <property type="entry name" value="Histidine kinase-like ATPase, C-terminal domain"/>
    <property type="match status" value="1"/>
</dbReference>
<feature type="transmembrane region" description="Helical" evidence="10">
    <location>
        <begin position="130"/>
        <end position="149"/>
    </location>
</feature>
<dbReference type="PANTHER" id="PTHR24421:SF10">
    <property type="entry name" value="NITRATE_NITRITE SENSOR PROTEIN NARQ"/>
    <property type="match status" value="1"/>
</dbReference>
<evidence type="ECO:0000256" key="3">
    <source>
        <dbReference type="ARBA" id="ARBA00022553"/>
    </source>
</evidence>
<feature type="transmembrane region" description="Helical" evidence="10">
    <location>
        <begin position="161"/>
        <end position="180"/>
    </location>
</feature>
<dbReference type="InterPro" id="IPR003594">
    <property type="entry name" value="HATPase_dom"/>
</dbReference>
<evidence type="ECO:0000313" key="13">
    <source>
        <dbReference type="EMBL" id="MFD4213375.1"/>
    </source>
</evidence>
<dbReference type="InterPro" id="IPR011712">
    <property type="entry name" value="Sig_transdc_His_kin_sub3_dim/P"/>
</dbReference>
<keyword evidence="10" id="KW-1133">Transmembrane helix</keyword>
<sequence>MSPAIARPPRLRRLRQGWWGGRVRWGGQGRWAGQGRLAGQDRWAGRVRNGQVLTDGALVAAAGAELLTVVGEVGRLTLAGYVLAVGALVVRRRRPLLVVLATVPAAMTGYLWLAPMFALGTAARLVRSGALAGGAAAAVFVAAAAPLAYEIRCAGRAGSPAVLAAGLLGPALLAAGPTLLGRVARSRRALADRLTEARAALAREHRMAEERAAMAERARLAREMHDIVSHHVSRIAVEAGALSVTADTPEARRAGVRIGRISSLAMTELRDTLGVLRAQEAAGGGPGALADLPSLVAGSGVDASVTDRVPASTELGAETEYAAYRTVQEALTNIVRHAPGARAEVVLALGDDALLVEVANGPPTDGATVTGAPVPGEGPGLGLVGLRERAALLGGSLEAGPDGDGFRVRARLPRSATAPGG</sequence>
<keyword evidence="9" id="KW-0175">Coiled coil</keyword>
<keyword evidence="5" id="KW-0547">Nucleotide-binding</keyword>
<evidence type="ECO:0000259" key="11">
    <source>
        <dbReference type="Pfam" id="PF02518"/>
    </source>
</evidence>
<evidence type="ECO:0000256" key="4">
    <source>
        <dbReference type="ARBA" id="ARBA00022679"/>
    </source>
</evidence>